<gene>
    <name evidence="2" type="ORF">CDAR_305391</name>
</gene>
<dbReference type="InterPro" id="IPR036691">
    <property type="entry name" value="Endo/exonu/phosph_ase_sf"/>
</dbReference>
<comment type="caution">
    <text evidence="2">The sequence shown here is derived from an EMBL/GenBank/DDBJ whole genome shotgun (WGS) entry which is preliminary data.</text>
</comment>
<evidence type="ECO:0000313" key="2">
    <source>
        <dbReference type="EMBL" id="GIX69604.1"/>
    </source>
</evidence>
<accession>A0AAV4MC66</accession>
<name>A0AAV4MC66_9ARAC</name>
<dbReference type="SUPFAM" id="SSF56219">
    <property type="entry name" value="DNase I-like"/>
    <property type="match status" value="1"/>
</dbReference>
<evidence type="ECO:0000259" key="1">
    <source>
        <dbReference type="Pfam" id="PF14529"/>
    </source>
</evidence>
<sequence>MLMELKIAKLRGKISLTTTPPIIYLFKSPIYKTKINSTCPTLTSLGMTETIHSMPRPREFTLDLESIMQLGSNIMCGDFNTHHQDWKCSTNRPRGKQLLKSANQTDLDIIAPTNQQNLVTTQRPL</sequence>
<dbReference type="AlphaFoldDB" id="A0AAV4MC66"/>
<dbReference type="EMBL" id="BPLQ01000287">
    <property type="protein sequence ID" value="GIX69604.1"/>
    <property type="molecule type" value="Genomic_DNA"/>
</dbReference>
<dbReference type="InterPro" id="IPR005135">
    <property type="entry name" value="Endo/exonuclease/phosphatase"/>
</dbReference>
<protein>
    <recommendedName>
        <fullName evidence="1">Endonuclease/exonuclease/phosphatase domain-containing protein</fullName>
    </recommendedName>
</protein>
<proteinExistence type="predicted"/>
<organism evidence="2 3">
    <name type="scientific">Caerostris darwini</name>
    <dbReference type="NCBI Taxonomy" id="1538125"/>
    <lineage>
        <taxon>Eukaryota</taxon>
        <taxon>Metazoa</taxon>
        <taxon>Ecdysozoa</taxon>
        <taxon>Arthropoda</taxon>
        <taxon>Chelicerata</taxon>
        <taxon>Arachnida</taxon>
        <taxon>Araneae</taxon>
        <taxon>Araneomorphae</taxon>
        <taxon>Entelegynae</taxon>
        <taxon>Araneoidea</taxon>
        <taxon>Araneidae</taxon>
        <taxon>Caerostris</taxon>
    </lineage>
</organism>
<dbReference type="Gene3D" id="3.60.10.10">
    <property type="entry name" value="Endonuclease/exonuclease/phosphatase"/>
    <property type="match status" value="1"/>
</dbReference>
<dbReference type="Pfam" id="PF14529">
    <property type="entry name" value="Exo_endo_phos_2"/>
    <property type="match status" value="1"/>
</dbReference>
<keyword evidence="3" id="KW-1185">Reference proteome</keyword>
<reference evidence="2 3" key="1">
    <citation type="submission" date="2021-06" db="EMBL/GenBank/DDBJ databases">
        <title>Caerostris darwini draft genome.</title>
        <authorList>
            <person name="Kono N."/>
            <person name="Arakawa K."/>
        </authorList>
    </citation>
    <scope>NUCLEOTIDE SEQUENCE [LARGE SCALE GENOMIC DNA]</scope>
</reference>
<evidence type="ECO:0000313" key="3">
    <source>
        <dbReference type="Proteomes" id="UP001054837"/>
    </source>
</evidence>
<feature type="domain" description="Endonuclease/exonuclease/phosphatase" evidence="1">
    <location>
        <begin position="62"/>
        <end position="115"/>
    </location>
</feature>
<dbReference type="Proteomes" id="UP001054837">
    <property type="component" value="Unassembled WGS sequence"/>
</dbReference>
<dbReference type="GO" id="GO:0003824">
    <property type="term" value="F:catalytic activity"/>
    <property type="evidence" value="ECO:0007669"/>
    <property type="project" value="InterPro"/>
</dbReference>